<proteinExistence type="predicted"/>
<name>A0A8J2P1V1_9HEXA</name>
<gene>
    <name evidence="1" type="ORF">AFUS01_LOCUS16710</name>
</gene>
<dbReference type="Proteomes" id="UP000708208">
    <property type="component" value="Unassembled WGS sequence"/>
</dbReference>
<sequence length="89" mass="10932">MEFFKQYGERIYYKRHSSLLLLRVSKNMNHKKTWDLYRIFLLIQKEFLLNVWLSSGVNYFNYYTSIKFSLKLLQNQGIFRTDFVANFVD</sequence>
<dbReference type="EMBL" id="CAJVCH010154814">
    <property type="protein sequence ID" value="CAG7727894.1"/>
    <property type="molecule type" value="Genomic_DNA"/>
</dbReference>
<dbReference type="AlphaFoldDB" id="A0A8J2P1V1"/>
<reference evidence="1" key="1">
    <citation type="submission" date="2021-06" db="EMBL/GenBank/DDBJ databases">
        <authorList>
            <person name="Hodson N. C."/>
            <person name="Mongue J. A."/>
            <person name="Jaron S. K."/>
        </authorList>
    </citation>
    <scope>NUCLEOTIDE SEQUENCE</scope>
</reference>
<accession>A0A8J2P1V1</accession>
<protein>
    <recommendedName>
        <fullName evidence="3">Maturase K</fullName>
    </recommendedName>
</protein>
<evidence type="ECO:0000313" key="1">
    <source>
        <dbReference type="EMBL" id="CAG7727894.1"/>
    </source>
</evidence>
<organism evidence="1 2">
    <name type="scientific">Allacma fusca</name>
    <dbReference type="NCBI Taxonomy" id="39272"/>
    <lineage>
        <taxon>Eukaryota</taxon>
        <taxon>Metazoa</taxon>
        <taxon>Ecdysozoa</taxon>
        <taxon>Arthropoda</taxon>
        <taxon>Hexapoda</taxon>
        <taxon>Collembola</taxon>
        <taxon>Symphypleona</taxon>
        <taxon>Sminthuridae</taxon>
        <taxon>Allacma</taxon>
    </lineage>
</organism>
<evidence type="ECO:0008006" key="3">
    <source>
        <dbReference type="Google" id="ProtNLM"/>
    </source>
</evidence>
<evidence type="ECO:0000313" key="2">
    <source>
        <dbReference type="Proteomes" id="UP000708208"/>
    </source>
</evidence>
<comment type="caution">
    <text evidence="1">The sequence shown here is derived from an EMBL/GenBank/DDBJ whole genome shotgun (WGS) entry which is preliminary data.</text>
</comment>
<keyword evidence="2" id="KW-1185">Reference proteome</keyword>